<feature type="transmembrane region" description="Helical" evidence="7">
    <location>
        <begin position="189"/>
        <end position="204"/>
    </location>
</feature>
<evidence type="ECO:0000256" key="1">
    <source>
        <dbReference type="ARBA" id="ARBA00004651"/>
    </source>
</evidence>
<dbReference type="NCBIfam" id="NF007812">
    <property type="entry name" value="PRK10520.1"/>
    <property type="match status" value="1"/>
</dbReference>
<comment type="caution">
    <text evidence="8">The sequence shown here is derived from an EMBL/GenBank/DDBJ whole genome shotgun (WGS) entry which is preliminary data.</text>
</comment>
<accession>A0ABT8EIS9</accession>
<evidence type="ECO:0000256" key="3">
    <source>
        <dbReference type="ARBA" id="ARBA00022475"/>
    </source>
</evidence>
<keyword evidence="6 7" id="KW-0472">Membrane</keyword>
<organism evidence="8 9">
    <name type="scientific">Alcaligenes endophyticus</name>
    <dbReference type="NCBI Taxonomy" id="1929088"/>
    <lineage>
        <taxon>Bacteria</taxon>
        <taxon>Pseudomonadati</taxon>
        <taxon>Pseudomonadota</taxon>
        <taxon>Betaproteobacteria</taxon>
        <taxon>Burkholderiales</taxon>
        <taxon>Alcaligenaceae</taxon>
        <taxon>Alcaligenes</taxon>
    </lineage>
</organism>
<sequence>MSIGLWLTFLMAAFLISISPGAGAISTMNSGIRHGVKASLPTIMGLQLGYAVQILVVAVGLGALLTSSALAFLTIKWVGIAYLLWLGVQKWRSTDALHVTGSHSLTARQQFCQSALVNLTNPKATVFLVALFPQFLSSYNASSYALQLCVMGATLILADVVVMFCYAALASQFKGWVNSPVRMQRMNRFFGSFFIVAALMLALYKKS</sequence>
<feature type="transmembrane region" description="Helical" evidence="7">
    <location>
        <begin position="70"/>
        <end position="88"/>
    </location>
</feature>
<evidence type="ECO:0000256" key="5">
    <source>
        <dbReference type="ARBA" id="ARBA00022989"/>
    </source>
</evidence>
<dbReference type="Proteomes" id="UP001168613">
    <property type="component" value="Unassembled WGS sequence"/>
</dbReference>
<feature type="transmembrane region" description="Helical" evidence="7">
    <location>
        <begin position="48"/>
        <end position="65"/>
    </location>
</feature>
<proteinExistence type="inferred from homology"/>
<evidence type="ECO:0000256" key="2">
    <source>
        <dbReference type="ARBA" id="ARBA00007928"/>
    </source>
</evidence>
<evidence type="ECO:0000313" key="8">
    <source>
        <dbReference type="EMBL" id="MDN4121186.1"/>
    </source>
</evidence>
<keyword evidence="5 7" id="KW-1133">Transmembrane helix</keyword>
<reference evidence="8" key="1">
    <citation type="submission" date="2021-11" db="EMBL/GenBank/DDBJ databases">
        <title>Draft genome sequence of Alcaligenes endophyticus type strain CCUG 75668T.</title>
        <authorList>
            <person name="Salva-Serra F."/>
            <person name="Duran R.E."/>
            <person name="Seeger M."/>
            <person name="Moore E.R.B."/>
            <person name="Jaen-Luchoro D."/>
        </authorList>
    </citation>
    <scope>NUCLEOTIDE SEQUENCE</scope>
    <source>
        <strain evidence="8">CCUG 75668</strain>
    </source>
</reference>
<keyword evidence="9" id="KW-1185">Reference proteome</keyword>
<feature type="transmembrane region" description="Helical" evidence="7">
    <location>
        <begin position="144"/>
        <end position="169"/>
    </location>
</feature>
<comment type="subcellular location">
    <subcellularLocation>
        <location evidence="1">Cell membrane</location>
        <topology evidence="1">Multi-pass membrane protein</topology>
    </subcellularLocation>
</comment>
<evidence type="ECO:0000256" key="6">
    <source>
        <dbReference type="ARBA" id="ARBA00023136"/>
    </source>
</evidence>
<dbReference type="PANTHER" id="PTHR30086">
    <property type="entry name" value="ARGININE EXPORTER PROTEIN ARGO"/>
    <property type="match status" value="1"/>
</dbReference>
<name>A0ABT8EIS9_9BURK</name>
<dbReference type="InterPro" id="IPR001123">
    <property type="entry name" value="LeuE-type"/>
</dbReference>
<keyword evidence="4 7" id="KW-0812">Transmembrane</keyword>
<gene>
    <name evidence="8" type="primary">rhtB</name>
    <name evidence="8" type="ORF">LMS43_07795</name>
</gene>
<keyword evidence="3" id="KW-1003">Cell membrane</keyword>
<evidence type="ECO:0000313" key="9">
    <source>
        <dbReference type="Proteomes" id="UP001168613"/>
    </source>
</evidence>
<comment type="similarity">
    <text evidence="2">Belongs to the Rht family.</text>
</comment>
<dbReference type="Pfam" id="PF01810">
    <property type="entry name" value="LysE"/>
    <property type="match status" value="1"/>
</dbReference>
<dbReference type="PANTHER" id="PTHR30086:SF14">
    <property type="entry name" value="HOMOSERINE_HOMOSERINE LACTONE EFFLUX PROTEIN"/>
    <property type="match status" value="1"/>
</dbReference>
<evidence type="ECO:0000256" key="7">
    <source>
        <dbReference type="SAM" id="Phobius"/>
    </source>
</evidence>
<protein>
    <submittedName>
        <fullName evidence="8">Homoserine/homoserine lactone efflux protein</fullName>
    </submittedName>
</protein>
<dbReference type="PIRSF" id="PIRSF006324">
    <property type="entry name" value="LeuE"/>
    <property type="match status" value="1"/>
</dbReference>
<dbReference type="RefSeq" id="WP_266124811.1">
    <property type="nucleotide sequence ID" value="NZ_JAJHNU010000001.1"/>
</dbReference>
<evidence type="ECO:0000256" key="4">
    <source>
        <dbReference type="ARBA" id="ARBA00022692"/>
    </source>
</evidence>
<dbReference type="EMBL" id="JAJHNU010000001">
    <property type="protein sequence ID" value="MDN4121186.1"/>
    <property type="molecule type" value="Genomic_DNA"/>
</dbReference>